<protein>
    <submittedName>
        <fullName evidence="9">WbpL_WbcO_like glycosyltransferase</fullName>
        <ecNumber evidence="9">2.7.8.33</ecNumber>
    </submittedName>
</protein>
<organism evidence="9 10">
    <name type="scientific">Gimesia alba</name>
    <dbReference type="NCBI Taxonomy" id="2527973"/>
    <lineage>
        <taxon>Bacteria</taxon>
        <taxon>Pseudomonadati</taxon>
        <taxon>Planctomycetota</taxon>
        <taxon>Planctomycetia</taxon>
        <taxon>Planctomycetales</taxon>
        <taxon>Planctomycetaceae</taxon>
        <taxon>Gimesia</taxon>
    </lineage>
</organism>
<keyword evidence="7" id="KW-0460">Magnesium</keyword>
<accession>A0A517RGW8</accession>
<evidence type="ECO:0000313" key="10">
    <source>
        <dbReference type="Proteomes" id="UP000317171"/>
    </source>
</evidence>
<dbReference type="PANTHER" id="PTHR22926:SF3">
    <property type="entry name" value="UNDECAPRENYL-PHOSPHATE ALPHA-N-ACETYLGLUCOSAMINYL 1-PHOSPHATE TRANSFERASE"/>
    <property type="match status" value="1"/>
</dbReference>
<feature type="transmembrane region" description="Helical" evidence="8">
    <location>
        <begin position="165"/>
        <end position="186"/>
    </location>
</feature>
<dbReference type="KEGG" id="gaz:Pan241w_32170"/>
<name>A0A517RGW8_9PLAN</name>
<keyword evidence="4 8" id="KW-0812">Transmembrane</keyword>
<feature type="transmembrane region" description="Helical" evidence="8">
    <location>
        <begin position="332"/>
        <end position="350"/>
    </location>
</feature>
<feature type="transmembrane region" description="Helical" evidence="8">
    <location>
        <begin position="192"/>
        <end position="210"/>
    </location>
</feature>
<sequence>MMNEDLTFLGILLFLAAIISIVCTKTIIKNAARIGLISEPTERCAHVNPTPNGGGLAFVISFLAMASLLYSWNYISGNIVLGIGFGSLLIAAIGFFDDYLHLSIKLRLLSQTLIITTTLFVLSPLPSIQLLGFELNSPWVSWTLITLILVWWLNLFNFMDGIDGLASLESICILVSAIILIGFQRILSNEGVLILLLIASLLGFIGYNWAPAKIFMGDAGSTFLGYVLGMIALLTIINGSLNPWAWLILSGVFWVDATTTLLRRMSNGERWYQAHQSHTYQRVSRWLELKDGTDNGRSVAHRKVTLFIFMINVCWLFPSAGITLMWPEWGLLIWGIAWAPLLFLAFYFGAGTQKELAVSSIKQ</sequence>
<feature type="transmembrane region" description="Helical" evidence="8">
    <location>
        <begin position="78"/>
        <end position="96"/>
    </location>
</feature>
<evidence type="ECO:0000256" key="3">
    <source>
        <dbReference type="ARBA" id="ARBA00022679"/>
    </source>
</evidence>
<dbReference type="RefSeq" id="WP_145217471.1">
    <property type="nucleotide sequence ID" value="NZ_CP036269.1"/>
</dbReference>
<keyword evidence="2" id="KW-1003">Cell membrane</keyword>
<feature type="transmembrane region" description="Helical" evidence="8">
    <location>
        <begin position="222"/>
        <end position="238"/>
    </location>
</feature>
<dbReference type="EMBL" id="CP036269">
    <property type="protein sequence ID" value="QDT43119.1"/>
    <property type="molecule type" value="Genomic_DNA"/>
</dbReference>
<evidence type="ECO:0000313" key="9">
    <source>
        <dbReference type="EMBL" id="QDT43119.1"/>
    </source>
</evidence>
<dbReference type="OrthoDB" id="9783652at2"/>
<keyword evidence="6 8" id="KW-0472">Membrane</keyword>
<dbReference type="EC" id="2.7.8.33" evidence="9"/>
<feature type="transmembrane region" description="Helical" evidence="8">
    <location>
        <begin position="108"/>
        <end position="127"/>
    </location>
</feature>
<feature type="transmembrane region" description="Helical" evidence="8">
    <location>
        <begin position="304"/>
        <end position="326"/>
    </location>
</feature>
<evidence type="ECO:0000256" key="2">
    <source>
        <dbReference type="ARBA" id="ARBA00022475"/>
    </source>
</evidence>
<dbReference type="GO" id="GO:0036380">
    <property type="term" value="F:UDP-N-acetylglucosamine-undecaprenyl-phosphate N-acetylglucosaminephosphotransferase activity"/>
    <property type="evidence" value="ECO:0007669"/>
    <property type="project" value="UniProtKB-EC"/>
</dbReference>
<evidence type="ECO:0000256" key="5">
    <source>
        <dbReference type="ARBA" id="ARBA00022989"/>
    </source>
</evidence>
<dbReference type="GO" id="GO:0071555">
    <property type="term" value="P:cell wall organization"/>
    <property type="evidence" value="ECO:0007669"/>
    <property type="project" value="TreeGrafter"/>
</dbReference>
<dbReference type="AlphaFoldDB" id="A0A517RGW8"/>
<reference evidence="9 10" key="1">
    <citation type="submission" date="2019-02" db="EMBL/GenBank/DDBJ databases">
        <title>Deep-cultivation of Planctomycetes and their phenomic and genomic characterization uncovers novel biology.</title>
        <authorList>
            <person name="Wiegand S."/>
            <person name="Jogler M."/>
            <person name="Boedeker C."/>
            <person name="Pinto D."/>
            <person name="Vollmers J."/>
            <person name="Rivas-Marin E."/>
            <person name="Kohn T."/>
            <person name="Peeters S.H."/>
            <person name="Heuer A."/>
            <person name="Rast P."/>
            <person name="Oberbeckmann S."/>
            <person name="Bunk B."/>
            <person name="Jeske O."/>
            <person name="Meyerdierks A."/>
            <person name="Storesund J.E."/>
            <person name="Kallscheuer N."/>
            <person name="Luecker S."/>
            <person name="Lage O.M."/>
            <person name="Pohl T."/>
            <person name="Merkel B.J."/>
            <person name="Hornburger P."/>
            <person name="Mueller R.-W."/>
            <person name="Bruemmer F."/>
            <person name="Labrenz M."/>
            <person name="Spormann A.M."/>
            <person name="Op den Camp H."/>
            <person name="Overmann J."/>
            <person name="Amann R."/>
            <person name="Jetten M.S.M."/>
            <person name="Mascher T."/>
            <person name="Medema M.H."/>
            <person name="Devos D.P."/>
            <person name="Kaster A.-K."/>
            <person name="Ovreas L."/>
            <person name="Rohde M."/>
            <person name="Galperin M.Y."/>
            <person name="Jogler C."/>
        </authorList>
    </citation>
    <scope>NUCLEOTIDE SEQUENCE [LARGE SCALE GENOMIC DNA]</scope>
    <source>
        <strain evidence="9 10">Pan241w</strain>
    </source>
</reference>
<evidence type="ECO:0000256" key="1">
    <source>
        <dbReference type="ARBA" id="ARBA00004651"/>
    </source>
</evidence>
<dbReference type="Proteomes" id="UP000317171">
    <property type="component" value="Chromosome"/>
</dbReference>
<feature type="transmembrane region" description="Helical" evidence="8">
    <location>
        <begin position="53"/>
        <end position="72"/>
    </location>
</feature>
<evidence type="ECO:0000256" key="7">
    <source>
        <dbReference type="PIRSR" id="PIRSR600715-1"/>
    </source>
</evidence>
<gene>
    <name evidence="9" type="ORF">Pan241w_32170</name>
</gene>
<keyword evidence="10" id="KW-1185">Reference proteome</keyword>
<keyword evidence="5 8" id="KW-1133">Transmembrane helix</keyword>
<keyword evidence="7" id="KW-0479">Metal-binding</keyword>
<dbReference type="GO" id="GO:0005886">
    <property type="term" value="C:plasma membrane"/>
    <property type="evidence" value="ECO:0007669"/>
    <property type="project" value="UniProtKB-SubCell"/>
</dbReference>
<feature type="transmembrane region" description="Helical" evidence="8">
    <location>
        <begin position="139"/>
        <end position="158"/>
    </location>
</feature>
<dbReference type="CDD" id="cd06854">
    <property type="entry name" value="GT_WbpL_WbcO_like"/>
    <property type="match status" value="1"/>
</dbReference>
<evidence type="ECO:0000256" key="4">
    <source>
        <dbReference type="ARBA" id="ARBA00022692"/>
    </source>
</evidence>
<dbReference type="GO" id="GO:0046872">
    <property type="term" value="F:metal ion binding"/>
    <property type="evidence" value="ECO:0007669"/>
    <property type="project" value="UniProtKB-KW"/>
</dbReference>
<evidence type="ECO:0000256" key="8">
    <source>
        <dbReference type="SAM" id="Phobius"/>
    </source>
</evidence>
<comment type="subcellular location">
    <subcellularLocation>
        <location evidence="1">Cell membrane</location>
        <topology evidence="1">Multi-pass membrane protein</topology>
    </subcellularLocation>
</comment>
<dbReference type="GO" id="GO:0044038">
    <property type="term" value="P:cell wall macromolecule biosynthetic process"/>
    <property type="evidence" value="ECO:0007669"/>
    <property type="project" value="TreeGrafter"/>
</dbReference>
<dbReference type="PANTHER" id="PTHR22926">
    <property type="entry name" value="PHOSPHO-N-ACETYLMURAMOYL-PENTAPEPTIDE-TRANSFERASE"/>
    <property type="match status" value="1"/>
</dbReference>
<evidence type="ECO:0000256" key="6">
    <source>
        <dbReference type="ARBA" id="ARBA00023136"/>
    </source>
</evidence>
<proteinExistence type="predicted"/>
<dbReference type="InterPro" id="IPR000715">
    <property type="entry name" value="Glycosyl_transferase_4"/>
</dbReference>
<feature type="binding site" evidence="7">
    <location>
        <position position="218"/>
    </location>
    <ligand>
        <name>Mg(2+)</name>
        <dbReference type="ChEBI" id="CHEBI:18420"/>
    </ligand>
</feature>
<comment type="cofactor">
    <cofactor evidence="7">
        <name>Mg(2+)</name>
        <dbReference type="ChEBI" id="CHEBI:18420"/>
    </cofactor>
</comment>
<feature type="binding site" evidence="7">
    <location>
        <position position="157"/>
    </location>
    <ligand>
        <name>Mg(2+)</name>
        <dbReference type="ChEBI" id="CHEBI:18420"/>
    </ligand>
</feature>
<keyword evidence="3 9" id="KW-0808">Transferase</keyword>
<dbReference type="GO" id="GO:0009103">
    <property type="term" value="P:lipopolysaccharide biosynthetic process"/>
    <property type="evidence" value="ECO:0007669"/>
    <property type="project" value="TreeGrafter"/>
</dbReference>
<feature type="transmembrane region" description="Helical" evidence="8">
    <location>
        <begin position="6"/>
        <end position="28"/>
    </location>
</feature>
<dbReference type="Pfam" id="PF00953">
    <property type="entry name" value="Glycos_transf_4"/>
    <property type="match status" value="1"/>
</dbReference>